<dbReference type="Proteomes" id="UP000011625">
    <property type="component" value="Unassembled WGS sequence"/>
</dbReference>
<feature type="region of interest" description="Disordered" evidence="1">
    <location>
        <begin position="1"/>
        <end position="23"/>
    </location>
</feature>
<evidence type="ECO:0000313" key="2">
    <source>
        <dbReference type="EMBL" id="EMA48607.1"/>
    </source>
</evidence>
<proteinExistence type="predicted"/>
<gene>
    <name evidence="2" type="ORF">C450_19366</name>
</gene>
<dbReference type="STRING" id="1227456.C450_19366"/>
<dbReference type="PATRIC" id="fig|1227456.3.peg.3929"/>
<dbReference type="AlphaFoldDB" id="M0MSB2"/>
<dbReference type="EMBL" id="AOME01000088">
    <property type="protein sequence ID" value="EMA48607.1"/>
    <property type="molecule type" value="Genomic_DNA"/>
</dbReference>
<feature type="compositionally biased region" description="Acidic residues" evidence="1">
    <location>
        <begin position="1"/>
        <end position="10"/>
    </location>
</feature>
<protein>
    <submittedName>
        <fullName evidence="2">Uncharacterized protein</fullName>
    </submittedName>
</protein>
<sequence length="103" mass="11350">MITPKDDEDGAATTIQTDSFSFDHEDGTNLKRMSLGRETIIVDRNHHSAVVHHPPAFAGGNAQNSVVGLNATGRERLWSLATGTDVHETARERRAFLREVLNL</sequence>
<evidence type="ECO:0000256" key="1">
    <source>
        <dbReference type="SAM" id="MobiDB-lite"/>
    </source>
</evidence>
<keyword evidence="3" id="KW-1185">Reference proteome</keyword>
<name>M0MSB2_9EURY</name>
<reference evidence="2 3" key="1">
    <citation type="journal article" date="2014" name="PLoS Genet.">
        <title>Phylogenetically driven sequencing of extremely halophilic archaea reveals strategies for static and dynamic osmo-response.</title>
        <authorList>
            <person name="Becker E.A."/>
            <person name="Seitzer P.M."/>
            <person name="Tritt A."/>
            <person name="Larsen D."/>
            <person name="Krusor M."/>
            <person name="Yao A.I."/>
            <person name="Wu D."/>
            <person name="Madern D."/>
            <person name="Eisen J.A."/>
            <person name="Darling A.E."/>
            <person name="Facciotti M.T."/>
        </authorList>
    </citation>
    <scope>NUCLEOTIDE SEQUENCE [LARGE SCALE GENOMIC DNA]</scope>
    <source>
        <strain evidence="2 3">DSM 8989</strain>
    </source>
</reference>
<dbReference type="RefSeq" id="WP_005046333.1">
    <property type="nucleotide sequence ID" value="NZ_AOME01000088.1"/>
</dbReference>
<comment type="caution">
    <text evidence="2">The sequence shown here is derived from an EMBL/GenBank/DDBJ whole genome shotgun (WGS) entry which is preliminary data.</text>
</comment>
<accession>M0MSB2</accession>
<organism evidence="2 3">
    <name type="scientific">Halococcus salifodinae DSM 8989</name>
    <dbReference type="NCBI Taxonomy" id="1227456"/>
    <lineage>
        <taxon>Archaea</taxon>
        <taxon>Methanobacteriati</taxon>
        <taxon>Methanobacteriota</taxon>
        <taxon>Stenosarchaea group</taxon>
        <taxon>Halobacteria</taxon>
        <taxon>Halobacteriales</taxon>
        <taxon>Halococcaceae</taxon>
        <taxon>Halococcus</taxon>
    </lineage>
</organism>
<evidence type="ECO:0000313" key="3">
    <source>
        <dbReference type="Proteomes" id="UP000011625"/>
    </source>
</evidence>